<reference evidence="2" key="1">
    <citation type="submission" date="2011-02" db="EMBL/GenBank/DDBJ databases">
        <authorList>
            <person name="Aslett M."/>
        </authorList>
    </citation>
    <scope>NUCLEOTIDE SEQUENCE</scope>
    <source>
        <strain evidence="2">Liverpool</strain>
    </source>
</reference>
<dbReference type="OMA" id="ICEPQVV"/>
<dbReference type="OrthoDB" id="330455at2759"/>
<dbReference type="AlphaFoldDB" id="F0VKS7"/>
<dbReference type="VEuPathDB" id="ToxoDB:NCLIV_051050"/>
<dbReference type="eggNOG" id="ENOG502R0F8">
    <property type="taxonomic scope" value="Eukaryota"/>
</dbReference>
<gene>
    <name evidence="3" type="ORF">BN1204_051050</name>
    <name evidence="2" type="ORF">NCLIV_051050</name>
</gene>
<feature type="region of interest" description="Disordered" evidence="1">
    <location>
        <begin position="59"/>
        <end position="112"/>
    </location>
</feature>
<proteinExistence type="predicted"/>
<dbReference type="GeneID" id="13446383"/>
<feature type="compositionally biased region" description="Basic and acidic residues" evidence="1">
    <location>
        <begin position="59"/>
        <end position="68"/>
    </location>
</feature>
<dbReference type="Proteomes" id="UP000007494">
    <property type="component" value="Chromosome X"/>
</dbReference>
<accession>F0VKS7</accession>
<name>F0VKS7_NEOCL</name>
<evidence type="ECO:0000313" key="3">
    <source>
        <dbReference type="EMBL" id="CEL69394.1"/>
    </source>
</evidence>
<feature type="compositionally biased region" description="Polar residues" evidence="1">
    <location>
        <begin position="70"/>
        <end position="95"/>
    </location>
</feature>
<organism evidence="2 4">
    <name type="scientific">Neospora caninum (strain Liverpool)</name>
    <dbReference type="NCBI Taxonomy" id="572307"/>
    <lineage>
        <taxon>Eukaryota</taxon>
        <taxon>Sar</taxon>
        <taxon>Alveolata</taxon>
        <taxon>Apicomplexa</taxon>
        <taxon>Conoidasida</taxon>
        <taxon>Coccidia</taxon>
        <taxon>Eucoccidiorida</taxon>
        <taxon>Eimeriorina</taxon>
        <taxon>Sarcocystidae</taxon>
        <taxon>Neospora</taxon>
    </lineage>
</organism>
<dbReference type="EMBL" id="LN714485">
    <property type="protein sequence ID" value="CEL69394.1"/>
    <property type="molecule type" value="Genomic_DNA"/>
</dbReference>
<keyword evidence="4" id="KW-1185">Reference proteome</keyword>
<sequence length="189" mass="20973">MHQDRCHGPSGAANQICTSNMCEPQVVLIDNLELAVHAEDQVAYYGFMSFNSAQPAKAIDRVRKRDPPVRTSSQFENSGKGNDSRMSSDATASTTEELDEESPRVASPQHRPQITKVVACQHRASTLNDICLSVRPIPRHHSPRAASVALSTAARRQTLGTVHRHRVAGRHWARSRMSVKSEEDRHMSD</sequence>
<evidence type="ECO:0000313" key="2">
    <source>
        <dbReference type="EMBL" id="CBZ54678.1"/>
    </source>
</evidence>
<dbReference type="EMBL" id="FR823391">
    <property type="protein sequence ID" value="CBZ54678.1"/>
    <property type="molecule type" value="Genomic_DNA"/>
</dbReference>
<reference evidence="4" key="3">
    <citation type="journal article" date="2012" name="PLoS Pathog.">
        <title>Comparative genomics of the apicomplexan parasites Toxoplasma gondii and Neospora caninum: Coccidia differing in host range and transmission strategy.</title>
        <authorList>
            <person name="Reid A.J."/>
            <person name="Vermont S.J."/>
            <person name="Cotton J.A."/>
            <person name="Harris D."/>
            <person name="Hill-Cawthorne G.A."/>
            <person name="Konen-Waisman S."/>
            <person name="Latham S.M."/>
            <person name="Mourier T."/>
            <person name="Norton R."/>
            <person name="Quail M.A."/>
            <person name="Sanders M."/>
            <person name="Shanmugam D."/>
            <person name="Sohal A."/>
            <person name="Wasmuth J.D."/>
            <person name="Brunk B."/>
            <person name="Grigg M.E."/>
            <person name="Howard J.C."/>
            <person name="Parkinson J."/>
            <person name="Roos D.S."/>
            <person name="Trees A.J."/>
            <person name="Berriman M."/>
            <person name="Pain A."/>
            <person name="Wastling J.M."/>
        </authorList>
    </citation>
    <scope>NUCLEOTIDE SEQUENCE [LARGE SCALE GENOMIC DNA]</scope>
    <source>
        <strain evidence="4">Liverpool</strain>
    </source>
</reference>
<evidence type="ECO:0000313" key="4">
    <source>
        <dbReference type="Proteomes" id="UP000007494"/>
    </source>
</evidence>
<evidence type="ECO:0000256" key="1">
    <source>
        <dbReference type="SAM" id="MobiDB-lite"/>
    </source>
</evidence>
<reference evidence="3" key="4">
    <citation type="journal article" date="2015" name="PLoS ONE">
        <title>Comprehensive Evaluation of Toxoplasma gondii VEG and Neospora caninum LIV Genomes with Tachyzoite Stage Transcriptome and Proteome Defines Novel Transcript Features.</title>
        <authorList>
            <person name="Ramaprasad A."/>
            <person name="Mourier T."/>
            <person name="Naeem R."/>
            <person name="Malas T.B."/>
            <person name="Moussa E."/>
            <person name="Panigrahi A."/>
            <person name="Vermont S.J."/>
            <person name="Otto T.D."/>
            <person name="Wastling J."/>
            <person name="Pain A."/>
        </authorList>
    </citation>
    <scope>NUCLEOTIDE SEQUENCE</scope>
    <source>
        <strain evidence="3">Liverpool</strain>
    </source>
</reference>
<dbReference type="InParanoid" id="F0VKS7"/>
<protein>
    <submittedName>
        <fullName evidence="2">Uncharacterized protein</fullName>
    </submittedName>
</protein>
<dbReference type="RefSeq" id="XP_003884708.1">
    <property type="nucleotide sequence ID" value="XM_003884659.1"/>
</dbReference>
<reference evidence="2" key="2">
    <citation type="submission" date="2011-03" db="EMBL/GenBank/DDBJ databases">
        <title>Comparative genomics and transcriptomics of Neospora caninum and Toxoplasma gondii.</title>
        <authorList>
            <person name="Reid A.J."/>
            <person name="Sohal A."/>
            <person name="Harris D."/>
            <person name="Quail M."/>
            <person name="Sanders M."/>
            <person name="Berriman M."/>
            <person name="Wastling J.M."/>
            <person name="Pain A."/>
        </authorList>
    </citation>
    <scope>NUCLEOTIDE SEQUENCE</scope>
    <source>
        <strain evidence="2">Liverpool</strain>
    </source>
</reference>